<evidence type="ECO:0000313" key="19">
    <source>
        <dbReference type="Proteomes" id="UP000184088"/>
    </source>
</evidence>
<dbReference type="FunFam" id="2.10.230.10:FF:000002">
    <property type="entry name" value="Molecular chaperone DnaJ"/>
    <property type="match status" value="1"/>
</dbReference>
<dbReference type="CDD" id="cd06257">
    <property type="entry name" value="DnaJ"/>
    <property type="match status" value="1"/>
</dbReference>
<keyword evidence="10 14" id="KW-0143">Chaperone</keyword>
<dbReference type="InterPro" id="IPR001623">
    <property type="entry name" value="DnaJ_domain"/>
</dbReference>
<dbReference type="InterPro" id="IPR012724">
    <property type="entry name" value="DnaJ"/>
</dbReference>
<dbReference type="EMBL" id="FQVH01000001">
    <property type="protein sequence ID" value="SHE30763.1"/>
    <property type="molecule type" value="Genomic_DNA"/>
</dbReference>
<dbReference type="STRING" id="1121256.SAMN02746089_00032"/>
<dbReference type="Gene3D" id="2.10.230.10">
    <property type="entry name" value="Heat shock protein DnaJ, cysteine-rich domain"/>
    <property type="match status" value="1"/>
</dbReference>
<dbReference type="GO" id="GO:0008270">
    <property type="term" value="F:zinc ion binding"/>
    <property type="evidence" value="ECO:0007669"/>
    <property type="project" value="UniProtKB-UniRule"/>
</dbReference>
<evidence type="ECO:0000256" key="2">
    <source>
        <dbReference type="ARBA" id="ARBA00011738"/>
    </source>
</evidence>
<feature type="binding site" evidence="14">
    <location>
        <position position="169"/>
    </location>
    <ligand>
        <name>Zn(2+)</name>
        <dbReference type="ChEBI" id="CHEBI:29105"/>
        <label>2</label>
    </ligand>
</feature>
<keyword evidence="8 14" id="KW-0862">Zinc</keyword>
<comment type="subunit">
    <text evidence="2 14">Homodimer.</text>
</comment>
<dbReference type="InterPro" id="IPR036410">
    <property type="entry name" value="HSP_DnaJ_Cys-rich_dom_sf"/>
</dbReference>
<evidence type="ECO:0000256" key="5">
    <source>
        <dbReference type="ARBA" id="ARBA00022723"/>
    </source>
</evidence>
<dbReference type="GO" id="GO:0005737">
    <property type="term" value="C:cytoplasm"/>
    <property type="evidence" value="ECO:0007669"/>
    <property type="project" value="UniProtKB-SubCell"/>
</dbReference>
<dbReference type="GO" id="GO:0006260">
    <property type="term" value="P:DNA replication"/>
    <property type="evidence" value="ECO:0007669"/>
    <property type="project" value="UniProtKB-KW"/>
</dbReference>
<feature type="zinc finger region" description="CR-type" evidence="15">
    <location>
        <begin position="139"/>
        <end position="221"/>
    </location>
</feature>
<dbReference type="GO" id="GO:0042026">
    <property type="term" value="P:protein refolding"/>
    <property type="evidence" value="ECO:0007669"/>
    <property type="project" value="TreeGrafter"/>
</dbReference>
<dbReference type="GO" id="GO:0031072">
    <property type="term" value="F:heat shock protein binding"/>
    <property type="evidence" value="ECO:0007669"/>
    <property type="project" value="InterPro"/>
</dbReference>
<dbReference type="PROSITE" id="PS50076">
    <property type="entry name" value="DNAJ_2"/>
    <property type="match status" value="1"/>
</dbReference>
<keyword evidence="4 14" id="KW-0235">DNA replication</keyword>
<evidence type="ECO:0000259" key="16">
    <source>
        <dbReference type="PROSITE" id="PS50076"/>
    </source>
</evidence>
<evidence type="ECO:0000256" key="8">
    <source>
        <dbReference type="ARBA" id="ARBA00022833"/>
    </source>
</evidence>
<dbReference type="NCBIfam" id="TIGR02349">
    <property type="entry name" value="DnaJ_bact"/>
    <property type="match status" value="1"/>
</dbReference>
<dbReference type="NCBIfam" id="NF008035">
    <property type="entry name" value="PRK10767.1"/>
    <property type="match status" value="1"/>
</dbReference>
<dbReference type="NCBIfam" id="NF010870">
    <property type="entry name" value="PRK14277.1"/>
    <property type="match status" value="1"/>
</dbReference>
<feature type="repeat" description="CXXCXGXG motif" evidence="14">
    <location>
        <begin position="195"/>
        <end position="202"/>
    </location>
</feature>
<dbReference type="PANTHER" id="PTHR43096">
    <property type="entry name" value="DNAJ HOMOLOG 1, MITOCHONDRIAL-RELATED"/>
    <property type="match status" value="1"/>
</dbReference>
<keyword evidence="7 14" id="KW-0863">Zinc-finger</keyword>
<evidence type="ECO:0000256" key="6">
    <source>
        <dbReference type="ARBA" id="ARBA00022737"/>
    </source>
</evidence>
<dbReference type="CDD" id="cd10719">
    <property type="entry name" value="DnaJ_zf"/>
    <property type="match status" value="1"/>
</dbReference>
<evidence type="ECO:0000313" key="18">
    <source>
        <dbReference type="EMBL" id="SHE30763.1"/>
    </source>
</evidence>
<evidence type="ECO:0000256" key="10">
    <source>
        <dbReference type="ARBA" id="ARBA00023186"/>
    </source>
</evidence>
<comment type="subcellular location">
    <subcellularLocation>
        <location evidence="1 14">Cytoplasm</location>
    </subcellularLocation>
</comment>
<dbReference type="HAMAP" id="MF_01152">
    <property type="entry name" value="DnaJ"/>
    <property type="match status" value="1"/>
</dbReference>
<dbReference type="SUPFAM" id="SSF49493">
    <property type="entry name" value="HSP40/DnaJ peptide-binding domain"/>
    <property type="match status" value="2"/>
</dbReference>
<feature type="domain" description="J" evidence="16">
    <location>
        <begin position="4"/>
        <end position="69"/>
    </location>
</feature>
<dbReference type="Gene3D" id="2.60.260.20">
    <property type="entry name" value="Urease metallochaperone UreE, N-terminal domain"/>
    <property type="match status" value="2"/>
</dbReference>
<evidence type="ECO:0000256" key="4">
    <source>
        <dbReference type="ARBA" id="ARBA00022705"/>
    </source>
</evidence>
<dbReference type="AlphaFoldDB" id="A0A1M4SEW0"/>
<dbReference type="InterPro" id="IPR002939">
    <property type="entry name" value="DnaJ_C"/>
</dbReference>
<dbReference type="PROSITE" id="PS00636">
    <property type="entry name" value="DNAJ_1"/>
    <property type="match status" value="1"/>
</dbReference>
<protein>
    <recommendedName>
        <fullName evidence="13 14">Chaperone protein DnaJ</fullName>
    </recommendedName>
</protein>
<comment type="cofactor">
    <cofactor evidence="14">
        <name>Zn(2+)</name>
        <dbReference type="ChEBI" id="CHEBI:29105"/>
    </cofactor>
    <text evidence="14">Binds 2 Zn(2+) ions per monomer.</text>
</comment>
<dbReference type="GO" id="GO:0009408">
    <property type="term" value="P:response to heat"/>
    <property type="evidence" value="ECO:0007669"/>
    <property type="project" value="InterPro"/>
</dbReference>
<evidence type="ECO:0000256" key="14">
    <source>
        <dbReference type="HAMAP-Rule" id="MF_01152"/>
    </source>
</evidence>
<dbReference type="Proteomes" id="UP000184088">
    <property type="component" value="Unassembled WGS sequence"/>
</dbReference>
<feature type="repeat" description="CXXCXGXG motif" evidence="14">
    <location>
        <begin position="169"/>
        <end position="176"/>
    </location>
</feature>
<dbReference type="PANTHER" id="PTHR43096:SF48">
    <property type="entry name" value="CHAPERONE PROTEIN DNAJ"/>
    <property type="match status" value="1"/>
</dbReference>
<dbReference type="OrthoDB" id="9779889at2"/>
<reference evidence="18 19" key="1">
    <citation type="submission" date="2016-11" db="EMBL/GenBank/DDBJ databases">
        <authorList>
            <person name="Jaros S."/>
            <person name="Januszkiewicz K."/>
            <person name="Wedrychowicz H."/>
        </authorList>
    </citation>
    <scope>NUCLEOTIDE SEQUENCE [LARGE SCALE GENOMIC DNA]</scope>
    <source>
        <strain evidence="18 19">DSM 17918</strain>
    </source>
</reference>
<dbReference type="InterPro" id="IPR036869">
    <property type="entry name" value="J_dom_sf"/>
</dbReference>
<dbReference type="SMART" id="SM00271">
    <property type="entry name" value="DnaJ"/>
    <property type="match status" value="1"/>
</dbReference>
<feature type="repeat" description="CXXCXGXG motif" evidence="14">
    <location>
        <begin position="152"/>
        <end position="159"/>
    </location>
</feature>
<evidence type="ECO:0000256" key="9">
    <source>
        <dbReference type="ARBA" id="ARBA00023016"/>
    </source>
</evidence>
<feature type="binding site" evidence="14">
    <location>
        <position position="198"/>
    </location>
    <ligand>
        <name>Zn(2+)</name>
        <dbReference type="ChEBI" id="CHEBI:29105"/>
        <label>2</label>
    </ligand>
</feature>
<dbReference type="PROSITE" id="PS51188">
    <property type="entry name" value="ZF_CR"/>
    <property type="match status" value="1"/>
</dbReference>
<evidence type="ECO:0000256" key="1">
    <source>
        <dbReference type="ARBA" id="ARBA00004496"/>
    </source>
</evidence>
<comment type="domain">
    <text evidence="14">The J domain is necessary and sufficient to stimulate DnaK ATPase activity. Zinc center 1 plays an important role in the autonomous, DnaK-independent chaperone activity of DnaJ. Zinc center 2 is essential for interaction with DnaK and for DnaJ activity.</text>
</comment>
<dbReference type="Pfam" id="PF00226">
    <property type="entry name" value="DnaJ"/>
    <property type="match status" value="1"/>
</dbReference>
<feature type="domain" description="CR-type" evidence="17">
    <location>
        <begin position="139"/>
        <end position="221"/>
    </location>
</feature>
<dbReference type="InterPro" id="IPR018253">
    <property type="entry name" value="DnaJ_domain_CS"/>
</dbReference>
<evidence type="ECO:0000256" key="15">
    <source>
        <dbReference type="PROSITE-ProRule" id="PRU00546"/>
    </source>
</evidence>
<keyword evidence="9 14" id="KW-0346">Stress response</keyword>
<keyword evidence="3 14" id="KW-0963">Cytoplasm</keyword>
<sequence>MAKDYYEILGVDRNASQDDIKKAYRKLAKKYHPDMNPGDKEAEQKFKEINEAYEVLSDPEKRARYDQFGHAGVNGQGGFDTGGFGGFGGFGDFGDFGGFGDIFDMFFGEGFTGRRRNAPQKGADIRYSMTISFEEAAFGAEKEFRIERTEACSTCGGTGAKPGTKPAVCGYCGGTGQIRQTQRTPLGSFTQVRTCEHCHGTGKIIKEPCPECRGTGRARKSRRVKVKIPAGVDNGSVISLRGEGEQGINGGPPGDLFIEIKVRPHEIFKREGQNIICEIPISFVQAALGAEIEVPTLEGKIKYTIPEGTQSGTIFRLKGKGIPNVHGYGRGDELIKVYVEVPKKLTEKQKELLRKFAEISGEDVNEQSKSFFEKMRNVFGG</sequence>
<feature type="binding site" evidence="14">
    <location>
        <position position="212"/>
    </location>
    <ligand>
        <name>Zn(2+)</name>
        <dbReference type="ChEBI" id="CHEBI:29105"/>
        <label>1</label>
    </ligand>
</feature>
<feature type="binding site" evidence="14">
    <location>
        <position position="209"/>
    </location>
    <ligand>
        <name>Zn(2+)</name>
        <dbReference type="ChEBI" id="CHEBI:29105"/>
        <label>1</label>
    </ligand>
</feature>
<accession>A0A1M4SEW0</accession>
<keyword evidence="19" id="KW-1185">Reference proteome</keyword>
<evidence type="ECO:0000256" key="12">
    <source>
        <dbReference type="ARBA" id="ARBA00061004"/>
    </source>
</evidence>
<feature type="repeat" description="CXXCXGXG motif" evidence="14">
    <location>
        <begin position="209"/>
        <end position="216"/>
    </location>
</feature>
<evidence type="ECO:0000259" key="17">
    <source>
        <dbReference type="PROSITE" id="PS51188"/>
    </source>
</evidence>
<dbReference type="FunFam" id="1.10.287.110:FF:000034">
    <property type="entry name" value="Chaperone protein DnaJ"/>
    <property type="match status" value="1"/>
</dbReference>
<feature type="binding site" evidence="14">
    <location>
        <position position="172"/>
    </location>
    <ligand>
        <name>Zn(2+)</name>
        <dbReference type="ChEBI" id="CHEBI:29105"/>
        <label>2</label>
    </ligand>
</feature>
<dbReference type="GO" id="GO:0051082">
    <property type="term" value="F:unfolded protein binding"/>
    <property type="evidence" value="ECO:0007669"/>
    <property type="project" value="UniProtKB-UniRule"/>
</dbReference>
<dbReference type="Gene3D" id="1.10.287.110">
    <property type="entry name" value="DnaJ domain"/>
    <property type="match status" value="1"/>
</dbReference>
<comment type="function">
    <text evidence="11 14">Participates actively in the response to hyperosmotic and heat shock by preventing the aggregation of stress-denatured proteins and by disaggregating proteins, also in an autonomous, DnaK-independent fashion. Unfolded proteins bind initially to DnaJ; upon interaction with the DnaJ-bound protein, DnaK hydrolyzes its bound ATP, resulting in the formation of a stable complex. GrpE releases ADP from DnaK; ATP binding to DnaK triggers the release of the substrate protein, thus completing the reaction cycle. Several rounds of ATP-dependent interactions between DnaJ, DnaK and GrpE are required for fully efficient folding. Also involved, together with DnaK and GrpE, in the DNA replication of plasmids through activation of initiation proteins.</text>
</comment>
<dbReference type="SUPFAM" id="SSF57938">
    <property type="entry name" value="DnaJ/Hsp40 cysteine-rich domain"/>
    <property type="match status" value="1"/>
</dbReference>
<gene>
    <name evidence="14" type="primary">dnaJ</name>
    <name evidence="18" type="ORF">SAMN02746089_00032</name>
</gene>
<comment type="similarity">
    <text evidence="12 14">Belongs to the DnaJ family.</text>
</comment>
<feature type="binding site" evidence="14">
    <location>
        <position position="155"/>
    </location>
    <ligand>
        <name>Zn(2+)</name>
        <dbReference type="ChEBI" id="CHEBI:29105"/>
        <label>1</label>
    </ligand>
</feature>
<dbReference type="InterPro" id="IPR001305">
    <property type="entry name" value="HSP_DnaJ_Cys-rich_dom"/>
</dbReference>
<dbReference type="GO" id="GO:0005524">
    <property type="term" value="F:ATP binding"/>
    <property type="evidence" value="ECO:0007669"/>
    <property type="project" value="InterPro"/>
</dbReference>
<evidence type="ECO:0000256" key="3">
    <source>
        <dbReference type="ARBA" id="ARBA00022490"/>
    </source>
</evidence>
<keyword evidence="5 14" id="KW-0479">Metal-binding</keyword>
<organism evidence="18 19">
    <name type="scientific">Caldanaerobius fijiensis DSM 17918</name>
    <dbReference type="NCBI Taxonomy" id="1121256"/>
    <lineage>
        <taxon>Bacteria</taxon>
        <taxon>Bacillati</taxon>
        <taxon>Bacillota</taxon>
        <taxon>Clostridia</taxon>
        <taxon>Thermoanaerobacterales</taxon>
        <taxon>Thermoanaerobacteraceae</taxon>
        <taxon>Caldanaerobius</taxon>
    </lineage>
</organism>
<feature type="binding site" evidence="14">
    <location>
        <position position="195"/>
    </location>
    <ligand>
        <name>Zn(2+)</name>
        <dbReference type="ChEBI" id="CHEBI:29105"/>
        <label>2</label>
    </ligand>
</feature>
<keyword evidence="6 14" id="KW-0677">Repeat</keyword>
<evidence type="ECO:0000256" key="11">
    <source>
        <dbReference type="ARBA" id="ARBA00053423"/>
    </source>
</evidence>
<feature type="binding site" evidence="14">
    <location>
        <position position="152"/>
    </location>
    <ligand>
        <name>Zn(2+)</name>
        <dbReference type="ChEBI" id="CHEBI:29105"/>
        <label>1</label>
    </ligand>
</feature>
<dbReference type="Pfam" id="PF00684">
    <property type="entry name" value="DnaJ_CXXCXGXG"/>
    <property type="match status" value="1"/>
</dbReference>
<dbReference type="FunFam" id="2.60.260.20:FF:000004">
    <property type="entry name" value="Molecular chaperone DnaJ"/>
    <property type="match status" value="1"/>
</dbReference>
<dbReference type="PRINTS" id="PR00625">
    <property type="entry name" value="JDOMAIN"/>
</dbReference>
<evidence type="ECO:0000256" key="7">
    <source>
        <dbReference type="ARBA" id="ARBA00022771"/>
    </source>
</evidence>
<dbReference type="SUPFAM" id="SSF46565">
    <property type="entry name" value="Chaperone J-domain"/>
    <property type="match status" value="1"/>
</dbReference>
<dbReference type="CDD" id="cd10747">
    <property type="entry name" value="DnaJ_C"/>
    <property type="match status" value="1"/>
</dbReference>
<dbReference type="Pfam" id="PF01556">
    <property type="entry name" value="DnaJ_C"/>
    <property type="match status" value="1"/>
</dbReference>
<dbReference type="InterPro" id="IPR008971">
    <property type="entry name" value="HSP40/DnaJ_pept-bd"/>
</dbReference>
<evidence type="ECO:0000256" key="13">
    <source>
        <dbReference type="ARBA" id="ARBA00067609"/>
    </source>
</evidence>
<proteinExistence type="inferred from homology"/>
<dbReference type="RefSeq" id="WP_073341071.1">
    <property type="nucleotide sequence ID" value="NZ_FQVH01000001.1"/>
</dbReference>
<name>A0A1M4SEW0_9THEO</name>